<dbReference type="PANTHER" id="PTHR43737:SF1">
    <property type="entry name" value="DUF1501 DOMAIN-CONTAINING PROTEIN"/>
    <property type="match status" value="1"/>
</dbReference>
<dbReference type="PROSITE" id="PS51318">
    <property type="entry name" value="TAT"/>
    <property type="match status" value="1"/>
</dbReference>
<dbReference type="Gene3D" id="3.40.720.10">
    <property type="entry name" value="Alkaline Phosphatase, subunit A"/>
    <property type="match status" value="1"/>
</dbReference>
<dbReference type="InterPro" id="IPR006311">
    <property type="entry name" value="TAT_signal"/>
</dbReference>
<evidence type="ECO:0008006" key="3">
    <source>
        <dbReference type="Google" id="ProtNLM"/>
    </source>
</evidence>
<dbReference type="PANTHER" id="PTHR43737">
    <property type="entry name" value="BLL7424 PROTEIN"/>
    <property type="match status" value="1"/>
</dbReference>
<proteinExistence type="predicted"/>
<dbReference type="KEGG" id="rml:FF011L_29630"/>
<dbReference type="InterPro" id="IPR010869">
    <property type="entry name" value="DUF1501"/>
</dbReference>
<dbReference type="Proteomes" id="UP000320672">
    <property type="component" value="Chromosome"/>
</dbReference>
<dbReference type="EMBL" id="CP036262">
    <property type="protein sequence ID" value="QDS94185.1"/>
    <property type="molecule type" value="Genomic_DNA"/>
</dbReference>
<reference evidence="1 2" key="1">
    <citation type="submission" date="2019-02" db="EMBL/GenBank/DDBJ databases">
        <title>Deep-cultivation of Planctomycetes and their phenomic and genomic characterization uncovers novel biology.</title>
        <authorList>
            <person name="Wiegand S."/>
            <person name="Jogler M."/>
            <person name="Boedeker C."/>
            <person name="Pinto D."/>
            <person name="Vollmers J."/>
            <person name="Rivas-Marin E."/>
            <person name="Kohn T."/>
            <person name="Peeters S.H."/>
            <person name="Heuer A."/>
            <person name="Rast P."/>
            <person name="Oberbeckmann S."/>
            <person name="Bunk B."/>
            <person name="Jeske O."/>
            <person name="Meyerdierks A."/>
            <person name="Storesund J.E."/>
            <person name="Kallscheuer N."/>
            <person name="Luecker S."/>
            <person name="Lage O.M."/>
            <person name="Pohl T."/>
            <person name="Merkel B.J."/>
            <person name="Hornburger P."/>
            <person name="Mueller R.-W."/>
            <person name="Bruemmer F."/>
            <person name="Labrenz M."/>
            <person name="Spormann A.M."/>
            <person name="Op den Camp H."/>
            <person name="Overmann J."/>
            <person name="Amann R."/>
            <person name="Jetten M.S.M."/>
            <person name="Mascher T."/>
            <person name="Medema M.H."/>
            <person name="Devos D.P."/>
            <person name="Kaster A.-K."/>
            <person name="Ovreas L."/>
            <person name="Rohde M."/>
            <person name="Galperin M.Y."/>
            <person name="Jogler C."/>
        </authorList>
    </citation>
    <scope>NUCLEOTIDE SEQUENCE [LARGE SCALE GENOMIC DNA]</scope>
    <source>
        <strain evidence="1 2">FF011L</strain>
    </source>
</reference>
<sequence>MNNQNKFPCGRYQSGPLSRREMLTRCGSGFGAVALAALARDKAYAETLAIPSDAQTQLGGIAGHGTHFPAKADHVIFLYMDGGPSQVDTFDPKPALDRFNGQNPGSLFNVEPTQFNNNGNVLASPWKFKKYGDSGIPVSDLFPHVAKHADELCVVRSMVSEFPEHTFANYFLHTGSGLQGRPSMGAWVNYGLGSECKDLPGFVAMNGGLIPPGGLDCFGSGFLPASYQGSVFKPSGSAVANINPTESTAGRQQTKLDLVRQLDQNALPRFGGHDSVESAIRNYELAYQMQMAVPDLMSLADEPESIRQLYGLDAKYEQTRIYAAECLLARRLVERGVRFIELTCPNVGADRWDQHSNLKKGHANNALAVDQPIAGLLADLKQRGLLERTLVVWAGEFGRTPFAQGKNGRDHNPFGFTIWMAGGGVKPGTIYGATDEFGYKAIENRVEIHDLHATMLHLLGVDHTRSTYRFGGRDMRLTDVKGHVLNEIVA</sequence>
<dbReference type="Pfam" id="PF07394">
    <property type="entry name" value="DUF1501"/>
    <property type="match status" value="1"/>
</dbReference>
<evidence type="ECO:0000313" key="2">
    <source>
        <dbReference type="Proteomes" id="UP000320672"/>
    </source>
</evidence>
<accession>A0A517MH33</accession>
<name>A0A517MH33_9BACT</name>
<protein>
    <recommendedName>
        <fullName evidence="3">Sulfatase</fullName>
    </recommendedName>
</protein>
<dbReference type="InterPro" id="IPR017850">
    <property type="entry name" value="Alkaline_phosphatase_core_sf"/>
</dbReference>
<dbReference type="AlphaFoldDB" id="A0A517MH33"/>
<organism evidence="1 2">
    <name type="scientific">Roseimaritima multifibrata</name>
    <dbReference type="NCBI Taxonomy" id="1930274"/>
    <lineage>
        <taxon>Bacteria</taxon>
        <taxon>Pseudomonadati</taxon>
        <taxon>Planctomycetota</taxon>
        <taxon>Planctomycetia</taxon>
        <taxon>Pirellulales</taxon>
        <taxon>Pirellulaceae</taxon>
        <taxon>Roseimaritima</taxon>
    </lineage>
</organism>
<keyword evidence="2" id="KW-1185">Reference proteome</keyword>
<evidence type="ECO:0000313" key="1">
    <source>
        <dbReference type="EMBL" id="QDS94185.1"/>
    </source>
</evidence>
<dbReference type="SUPFAM" id="SSF53649">
    <property type="entry name" value="Alkaline phosphatase-like"/>
    <property type="match status" value="1"/>
</dbReference>
<gene>
    <name evidence="1" type="ORF">FF011L_29630</name>
</gene>